<proteinExistence type="predicted"/>
<dbReference type="Proteomes" id="UP001314205">
    <property type="component" value="Unassembled WGS sequence"/>
</dbReference>
<organism evidence="1 2">
    <name type="scientific">Parnassius mnemosyne</name>
    <name type="common">clouded apollo</name>
    <dbReference type="NCBI Taxonomy" id="213953"/>
    <lineage>
        <taxon>Eukaryota</taxon>
        <taxon>Metazoa</taxon>
        <taxon>Ecdysozoa</taxon>
        <taxon>Arthropoda</taxon>
        <taxon>Hexapoda</taxon>
        <taxon>Insecta</taxon>
        <taxon>Pterygota</taxon>
        <taxon>Neoptera</taxon>
        <taxon>Endopterygota</taxon>
        <taxon>Lepidoptera</taxon>
        <taxon>Glossata</taxon>
        <taxon>Ditrysia</taxon>
        <taxon>Papilionoidea</taxon>
        <taxon>Papilionidae</taxon>
        <taxon>Parnassiinae</taxon>
        <taxon>Parnassini</taxon>
        <taxon>Parnassius</taxon>
        <taxon>Driopa</taxon>
    </lineage>
</organism>
<protein>
    <submittedName>
        <fullName evidence="1">Uncharacterized protein</fullName>
    </submittedName>
</protein>
<evidence type="ECO:0000313" key="2">
    <source>
        <dbReference type="Proteomes" id="UP001314205"/>
    </source>
</evidence>
<sequence length="97" mass="11313">MIPQKRKKRQKPGKIRELLVTLVENTKKKSGNFQGETWATLTIRIAVKNGHHNIMEAVITINTDALQPRNILRMPFEKVSLRHWRKFLVEISLTIVD</sequence>
<reference evidence="1 2" key="1">
    <citation type="submission" date="2023-11" db="EMBL/GenBank/DDBJ databases">
        <authorList>
            <person name="Hedman E."/>
            <person name="Englund M."/>
            <person name="Stromberg M."/>
            <person name="Nyberg Akerstrom W."/>
            <person name="Nylinder S."/>
            <person name="Jareborg N."/>
            <person name="Kallberg Y."/>
            <person name="Kronander E."/>
        </authorList>
    </citation>
    <scope>NUCLEOTIDE SEQUENCE [LARGE SCALE GENOMIC DNA]</scope>
</reference>
<accession>A0AAV1KV90</accession>
<dbReference type="AlphaFoldDB" id="A0AAV1KV90"/>
<dbReference type="EMBL" id="CAVLGL010000079">
    <property type="protein sequence ID" value="CAK1585774.1"/>
    <property type="molecule type" value="Genomic_DNA"/>
</dbReference>
<name>A0AAV1KV90_9NEOP</name>
<keyword evidence="2" id="KW-1185">Reference proteome</keyword>
<gene>
    <name evidence="1" type="ORF">PARMNEM_LOCUS6810</name>
</gene>
<comment type="caution">
    <text evidence="1">The sequence shown here is derived from an EMBL/GenBank/DDBJ whole genome shotgun (WGS) entry which is preliminary data.</text>
</comment>
<evidence type="ECO:0000313" key="1">
    <source>
        <dbReference type="EMBL" id="CAK1585774.1"/>
    </source>
</evidence>